<dbReference type="PROSITE" id="PS50846">
    <property type="entry name" value="HMA_2"/>
    <property type="match status" value="1"/>
</dbReference>
<dbReference type="InterPro" id="IPR051863">
    <property type="entry name" value="HIPP"/>
</dbReference>
<evidence type="ECO:0000259" key="7">
    <source>
        <dbReference type="PROSITE" id="PS50846"/>
    </source>
</evidence>
<dbReference type="Gene3D" id="3.30.70.100">
    <property type="match status" value="1"/>
</dbReference>
<dbReference type="EMBL" id="MTKT01001287">
    <property type="protein sequence ID" value="OWM85287.1"/>
    <property type="molecule type" value="Genomic_DNA"/>
</dbReference>
<evidence type="ECO:0000256" key="2">
    <source>
        <dbReference type="ARBA" id="ARBA00022723"/>
    </source>
</evidence>
<proteinExistence type="inferred from homology"/>
<comment type="similarity">
    <text evidence="5">Belongs to the HIPP family.</text>
</comment>
<accession>A0A218XK03</accession>
<keyword evidence="1" id="KW-0488">Methylation</keyword>
<evidence type="ECO:0000313" key="8">
    <source>
        <dbReference type="EMBL" id="OWM85287.1"/>
    </source>
</evidence>
<evidence type="ECO:0000256" key="5">
    <source>
        <dbReference type="ARBA" id="ARBA00024045"/>
    </source>
</evidence>
<organism evidence="8 9">
    <name type="scientific">Punica granatum</name>
    <name type="common">Pomegranate</name>
    <dbReference type="NCBI Taxonomy" id="22663"/>
    <lineage>
        <taxon>Eukaryota</taxon>
        <taxon>Viridiplantae</taxon>
        <taxon>Streptophyta</taxon>
        <taxon>Embryophyta</taxon>
        <taxon>Tracheophyta</taxon>
        <taxon>Spermatophyta</taxon>
        <taxon>Magnoliopsida</taxon>
        <taxon>eudicotyledons</taxon>
        <taxon>Gunneridae</taxon>
        <taxon>Pentapetalae</taxon>
        <taxon>rosids</taxon>
        <taxon>malvids</taxon>
        <taxon>Myrtales</taxon>
        <taxon>Lythraceae</taxon>
        <taxon>Punica</taxon>
    </lineage>
</organism>
<evidence type="ECO:0000256" key="1">
    <source>
        <dbReference type="ARBA" id="ARBA00022481"/>
    </source>
</evidence>
<keyword evidence="4" id="KW-0636">Prenylation</keyword>
<sequence>MVPEQSMNRSLGFSNKRMFNELRQKLVLKLHLRDSKEKQKAMTKVSGIPGVISVAIDMIEKKMTVTGEVDAVEVTSKLRKLCHAEIEMVGEAKEEKKNDGGSKKEGGDDKNKVDFADLQTAYYAYPWVYHPHQTYMPVVYAEENPNPCVIC</sequence>
<comment type="caution">
    <text evidence="8">The sequence shown here is derived from an EMBL/GenBank/DDBJ whole genome shotgun (WGS) entry which is preliminary data.</text>
</comment>
<evidence type="ECO:0000256" key="4">
    <source>
        <dbReference type="ARBA" id="ARBA00023289"/>
    </source>
</evidence>
<feature type="region of interest" description="Disordered" evidence="6">
    <location>
        <begin position="91"/>
        <end position="111"/>
    </location>
</feature>
<feature type="domain" description="HMA" evidence="7">
    <location>
        <begin position="23"/>
        <end position="89"/>
    </location>
</feature>
<dbReference type="SUPFAM" id="SSF55008">
    <property type="entry name" value="HMA, heavy metal-associated domain"/>
    <property type="match status" value="1"/>
</dbReference>
<protein>
    <recommendedName>
        <fullName evidence="7">HMA domain-containing protein</fullName>
    </recommendedName>
</protein>
<dbReference type="PANTHER" id="PTHR45811:SF80">
    <property type="entry name" value="COPPER TRANSPORT PROTEIN FAMILY-RELATED"/>
    <property type="match status" value="1"/>
</dbReference>
<dbReference type="InterPro" id="IPR036163">
    <property type="entry name" value="HMA_dom_sf"/>
</dbReference>
<dbReference type="GO" id="GO:0046872">
    <property type="term" value="F:metal ion binding"/>
    <property type="evidence" value="ECO:0007669"/>
    <property type="project" value="UniProtKB-KW"/>
</dbReference>
<dbReference type="InterPro" id="IPR006121">
    <property type="entry name" value="HMA_dom"/>
</dbReference>
<dbReference type="AlphaFoldDB" id="A0A218XK03"/>
<dbReference type="Proteomes" id="UP000197138">
    <property type="component" value="Unassembled WGS sequence"/>
</dbReference>
<dbReference type="PANTHER" id="PTHR45811">
    <property type="entry name" value="COPPER TRANSPORT PROTEIN FAMILY-RELATED"/>
    <property type="match status" value="1"/>
</dbReference>
<evidence type="ECO:0000313" key="9">
    <source>
        <dbReference type="Proteomes" id="UP000197138"/>
    </source>
</evidence>
<reference evidence="9" key="1">
    <citation type="journal article" date="2017" name="Plant J.">
        <title>The pomegranate (Punica granatum L.) genome and the genomics of punicalagin biosynthesis.</title>
        <authorList>
            <person name="Qin G."/>
            <person name="Xu C."/>
            <person name="Ming R."/>
            <person name="Tang H."/>
            <person name="Guyot R."/>
            <person name="Kramer E.M."/>
            <person name="Hu Y."/>
            <person name="Yi X."/>
            <person name="Qi Y."/>
            <person name="Xu X."/>
            <person name="Gao Z."/>
            <person name="Pan H."/>
            <person name="Jian J."/>
            <person name="Tian Y."/>
            <person name="Yue Z."/>
            <person name="Xu Y."/>
        </authorList>
    </citation>
    <scope>NUCLEOTIDE SEQUENCE [LARGE SCALE GENOMIC DNA]</scope>
    <source>
        <strain evidence="9">cv. Dabenzi</strain>
    </source>
</reference>
<gene>
    <name evidence="8" type="ORF">CDL15_Pgr028074</name>
</gene>
<evidence type="ECO:0000256" key="6">
    <source>
        <dbReference type="SAM" id="MobiDB-lite"/>
    </source>
</evidence>
<keyword evidence="2" id="KW-0479">Metal-binding</keyword>
<dbReference type="Pfam" id="PF00403">
    <property type="entry name" value="HMA"/>
    <property type="match status" value="1"/>
</dbReference>
<name>A0A218XK03_PUNGR</name>
<evidence type="ECO:0000256" key="3">
    <source>
        <dbReference type="ARBA" id="ARBA00023288"/>
    </source>
</evidence>
<keyword evidence="3" id="KW-0449">Lipoprotein</keyword>